<keyword evidence="2" id="KW-0812">Transmembrane</keyword>
<sequence>MAKRSKFLFAFFGIAAGIIIGILWVTLNQQDFISEDEARAVVTERYGGEVDSVSLTDDDRYFVINLKGNSATHSIKVDREDSSVVGIETVSESKDTEQTAENTDSKETSTEEKDKADSENKDKTSKENQKSDNKKDNEQTKQEDKAADEADKETAEKQPLTAEEAINIAAGEVGGVNVYSTWNGDGTAREYYILQQVNDEDEGALVSINGATGHINKVVWLEIDDDYEEMEQLVYEAAQYANMYDSRYIEYDDEYFDDDDGNDDDDDYDDGNDDDD</sequence>
<evidence type="ECO:0000256" key="1">
    <source>
        <dbReference type="SAM" id="MobiDB-lite"/>
    </source>
</evidence>
<feature type="compositionally biased region" description="Basic and acidic residues" evidence="1">
    <location>
        <begin position="91"/>
        <end position="156"/>
    </location>
</feature>
<evidence type="ECO:0008006" key="5">
    <source>
        <dbReference type="Google" id="ProtNLM"/>
    </source>
</evidence>
<dbReference type="STRING" id="586411.SAMN05216187_103104"/>
<gene>
    <name evidence="3" type="ORF">SAMN05216187_103104</name>
</gene>
<dbReference type="Proteomes" id="UP000242700">
    <property type="component" value="Unassembled WGS sequence"/>
</dbReference>
<dbReference type="Gene3D" id="3.10.450.40">
    <property type="match status" value="1"/>
</dbReference>
<organism evidence="3 4">
    <name type="scientific">Jeotgalicoccus aerolatus</name>
    <dbReference type="NCBI Taxonomy" id="709510"/>
    <lineage>
        <taxon>Bacteria</taxon>
        <taxon>Bacillati</taxon>
        <taxon>Bacillota</taxon>
        <taxon>Bacilli</taxon>
        <taxon>Bacillales</taxon>
        <taxon>Staphylococcaceae</taxon>
        <taxon>Jeotgalicoccus</taxon>
    </lineage>
</organism>
<name>A0A1G8XAM6_9STAP</name>
<reference evidence="4" key="1">
    <citation type="submission" date="2016-10" db="EMBL/GenBank/DDBJ databases">
        <authorList>
            <person name="Varghese N."/>
            <person name="Submissions S."/>
        </authorList>
    </citation>
    <scope>NUCLEOTIDE SEQUENCE [LARGE SCALE GENOMIC DNA]</scope>
    <source>
        <strain evidence="4">CGMCC 1.8911</strain>
    </source>
</reference>
<keyword evidence="2" id="KW-1133">Transmembrane helix</keyword>
<feature type="transmembrane region" description="Helical" evidence="2">
    <location>
        <begin position="7"/>
        <end position="27"/>
    </location>
</feature>
<dbReference type="OrthoDB" id="2389509at2"/>
<dbReference type="RefSeq" id="WP_092595739.1">
    <property type="nucleotide sequence ID" value="NZ_FNFI01000003.1"/>
</dbReference>
<evidence type="ECO:0000313" key="4">
    <source>
        <dbReference type="Proteomes" id="UP000242700"/>
    </source>
</evidence>
<accession>A0A1G8XAM6</accession>
<evidence type="ECO:0000313" key="3">
    <source>
        <dbReference type="EMBL" id="SDJ87356.1"/>
    </source>
</evidence>
<feature type="region of interest" description="Disordered" evidence="1">
    <location>
        <begin position="79"/>
        <end position="161"/>
    </location>
</feature>
<proteinExistence type="predicted"/>
<protein>
    <recommendedName>
        <fullName evidence="5">PepSY domain-containing protein</fullName>
    </recommendedName>
</protein>
<keyword evidence="2" id="KW-0472">Membrane</keyword>
<dbReference type="EMBL" id="FNFI01000003">
    <property type="protein sequence ID" value="SDJ87356.1"/>
    <property type="molecule type" value="Genomic_DNA"/>
</dbReference>
<dbReference type="AlphaFoldDB" id="A0A1G8XAM6"/>
<feature type="region of interest" description="Disordered" evidence="1">
    <location>
        <begin position="253"/>
        <end position="276"/>
    </location>
</feature>
<evidence type="ECO:0000256" key="2">
    <source>
        <dbReference type="SAM" id="Phobius"/>
    </source>
</evidence>